<dbReference type="InterPro" id="IPR050307">
    <property type="entry name" value="Sterol_Desaturase_Related"/>
</dbReference>
<gene>
    <name evidence="9" type="primary">LOC107945640</name>
</gene>
<dbReference type="PANTHER" id="PTHR11863">
    <property type="entry name" value="STEROL DESATURASE"/>
    <property type="match status" value="1"/>
</dbReference>
<keyword evidence="4 6" id="KW-1133">Transmembrane helix</keyword>
<evidence type="ECO:0000256" key="3">
    <source>
        <dbReference type="ARBA" id="ARBA00022692"/>
    </source>
</evidence>
<comment type="similarity">
    <text evidence="2">Belongs to the sterol desaturase family.</text>
</comment>
<proteinExistence type="inferred from homology"/>
<evidence type="ECO:0000259" key="7">
    <source>
        <dbReference type="Pfam" id="PF04116"/>
    </source>
</evidence>
<dbReference type="GeneID" id="107945640"/>
<reference evidence="8" key="1">
    <citation type="journal article" date="2020" name="Nat. Genet.">
        <title>Genomic diversifications of five Gossypium allopolyploid species and their impact on cotton improvement.</title>
        <authorList>
            <person name="Chen Z.J."/>
            <person name="Sreedasyam A."/>
            <person name="Ando A."/>
            <person name="Song Q."/>
            <person name="De Santiago L.M."/>
            <person name="Hulse-Kemp A.M."/>
            <person name="Ding M."/>
            <person name="Ye W."/>
            <person name="Kirkbride R.C."/>
            <person name="Jenkins J."/>
            <person name="Plott C."/>
            <person name="Lovell J."/>
            <person name="Lin Y.M."/>
            <person name="Vaughn R."/>
            <person name="Liu B."/>
            <person name="Simpson S."/>
            <person name="Scheffler B.E."/>
            <person name="Wen L."/>
            <person name="Saski C.A."/>
            <person name="Grover C.E."/>
            <person name="Hu G."/>
            <person name="Conover J.L."/>
            <person name="Carlson J.W."/>
            <person name="Shu S."/>
            <person name="Boston L.B."/>
            <person name="Williams M."/>
            <person name="Peterson D.G."/>
            <person name="McGee K."/>
            <person name="Jones D.C."/>
            <person name="Wendel J.F."/>
            <person name="Stelly D.M."/>
            <person name="Grimwood J."/>
            <person name="Schmutz J."/>
        </authorList>
    </citation>
    <scope>NUCLEOTIDE SEQUENCE [LARGE SCALE GENOMIC DNA]</scope>
    <source>
        <strain evidence="8">cv. TM-1</strain>
    </source>
</reference>
<keyword evidence="5 6" id="KW-0472">Membrane</keyword>
<keyword evidence="9" id="KW-0560">Oxidoreductase</keyword>
<name>A0ABM3B6D4_GOSHI</name>
<reference evidence="9" key="2">
    <citation type="submission" date="2025-08" db="UniProtKB">
        <authorList>
            <consortium name="RefSeq"/>
        </authorList>
    </citation>
    <scope>IDENTIFICATION</scope>
</reference>
<dbReference type="RefSeq" id="XP_040962613.1">
    <property type="nucleotide sequence ID" value="XM_041106679.1"/>
</dbReference>
<organism evidence="8 9">
    <name type="scientific">Gossypium hirsutum</name>
    <name type="common">Upland cotton</name>
    <name type="synonym">Gossypium mexicanum</name>
    <dbReference type="NCBI Taxonomy" id="3635"/>
    <lineage>
        <taxon>Eukaryota</taxon>
        <taxon>Viridiplantae</taxon>
        <taxon>Streptophyta</taxon>
        <taxon>Embryophyta</taxon>
        <taxon>Tracheophyta</taxon>
        <taxon>Spermatophyta</taxon>
        <taxon>Magnoliopsida</taxon>
        <taxon>eudicotyledons</taxon>
        <taxon>Gunneridae</taxon>
        <taxon>Pentapetalae</taxon>
        <taxon>rosids</taxon>
        <taxon>malvids</taxon>
        <taxon>Malvales</taxon>
        <taxon>Malvaceae</taxon>
        <taxon>Malvoideae</taxon>
        <taxon>Gossypium</taxon>
    </lineage>
</organism>
<evidence type="ECO:0000256" key="4">
    <source>
        <dbReference type="ARBA" id="ARBA00022989"/>
    </source>
</evidence>
<keyword evidence="8" id="KW-1185">Reference proteome</keyword>
<keyword evidence="9" id="KW-0503">Monooxygenase</keyword>
<dbReference type="GO" id="GO:0004497">
    <property type="term" value="F:monooxygenase activity"/>
    <property type="evidence" value="ECO:0007669"/>
    <property type="project" value="UniProtKB-KW"/>
</dbReference>
<keyword evidence="3 6" id="KW-0812">Transmembrane</keyword>
<sequence>MLPYDSLEGAELALGRNLTVAERLWFNYSAHKSDYILYTHNWLFLFLVFSLVPLPWALVELYWFDAVNRFKLQPRVKRSFRELFKCYKDVLHQLIFVVVPLIVVSFPALEWVGIRTSLPLPTKWEVISQLIVYFLVEDYTNYWIHRFLHSEWGYEKIHYMHHEYNAPIGFAAPYAHWAEILVLGIPTFLGPAMVPCHMTTLWLWSSLRQVESIETHSGYNFPWSPTKLIPFYGGPEYHDFHHFVGRQCQSNFASIFTYCDYLYGTDKGYRRHKQAVKKVFLIKKVFSL</sequence>
<evidence type="ECO:0000256" key="1">
    <source>
        <dbReference type="ARBA" id="ARBA00004370"/>
    </source>
</evidence>
<dbReference type="Proteomes" id="UP000818029">
    <property type="component" value="Chromosome D12"/>
</dbReference>
<accession>A0ABM3B6D4</accession>
<protein>
    <submittedName>
        <fullName evidence="9">Methylsterol monooxygenase 1-1 isoform X1</fullName>
    </submittedName>
</protein>
<feature type="transmembrane region" description="Helical" evidence="6">
    <location>
        <begin position="42"/>
        <end position="65"/>
    </location>
</feature>
<feature type="domain" description="Fatty acid hydroxylase" evidence="7">
    <location>
        <begin position="131"/>
        <end position="265"/>
    </location>
</feature>
<comment type="subcellular location">
    <subcellularLocation>
        <location evidence="1">Membrane</location>
    </subcellularLocation>
</comment>
<evidence type="ECO:0000313" key="9">
    <source>
        <dbReference type="RefSeq" id="XP_040962613.1"/>
    </source>
</evidence>
<evidence type="ECO:0000256" key="2">
    <source>
        <dbReference type="ARBA" id="ARBA00009324"/>
    </source>
</evidence>
<evidence type="ECO:0000256" key="5">
    <source>
        <dbReference type="ARBA" id="ARBA00023136"/>
    </source>
</evidence>
<evidence type="ECO:0000256" key="6">
    <source>
        <dbReference type="SAM" id="Phobius"/>
    </source>
</evidence>
<evidence type="ECO:0000313" key="8">
    <source>
        <dbReference type="Proteomes" id="UP000818029"/>
    </source>
</evidence>
<dbReference type="InterPro" id="IPR006694">
    <property type="entry name" value="Fatty_acid_hydroxylase"/>
</dbReference>
<feature type="transmembrane region" description="Helical" evidence="6">
    <location>
        <begin position="86"/>
        <end position="106"/>
    </location>
</feature>
<dbReference type="Pfam" id="PF04116">
    <property type="entry name" value="FA_hydroxylase"/>
    <property type="match status" value="1"/>
</dbReference>